<evidence type="ECO:0000256" key="1">
    <source>
        <dbReference type="SAM" id="Phobius"/>
    </source>
</evidence>
<gene>
    <name evidence="2" type="ORF">CAV_0561</name>
</gene>
<proteinExistence type="predicted"/>
<feature type="transmembrane region" description="Helical" evidence="1">
    <location>
        <begin position="30"/>
        <end position="51"/>
    </location>
</feature>
<dbReference type="Proteomes" id="UP000201169">
    <property type="component" value="Chromosome"/>
</dbReference>
<keyword evidence="1" id="KW-0472">Membrane</keyword>
<evidence type="ECO:0000313" key="2">
    <source>
        <dbReference type="EMBL" id="ASQ30228.1"/>
    </source>
</evidence>
<dbReference type="KEGG" id="cavi:CAV_0561"/>
<keyword evidence="1" id="KW-0812">Transmembrane</keyword>
<evidence type="ECO:0000313" key="3">
    <source>
        <dbReference type="Proteomes" id="UP000201169"/>
    </source>
</evidence>
<dbReference type="AlphaFoldDB" id="A0A222MX25"/>
<accession>A0A222MX25</accession>
<dbReference type="RefSeq" id="WP_094324998.1">
    <property type="nucleotide sequence ID" value="NZ_CP022347.1"/>
</dbReference>
<organism evidence="2 3">
    <name type="scientific">Campylobacter avium LMG 24591</name>
    <dbReference type="NCBI Taxonomy" id="522484"/>
    <lineage>
        <taxon>Bacteria</taxon>
        <taxon>Pseudomonadati</taxon>
        <taxon>Campylobacterota</taxon>
        <taxon>Epsilonproteobacteria</taxon>
        <taxon>Campylobacterales</taxon>
        <taxon>Campylobacteraceae</taxon>
        <taxon>Campylobacter</taxon>
    </lineage>
</organism>
<name>A0A222MX25_9BACT</name>
<dbReference type="EMBL" id="CP022347">
    <property type="protein sequence ID" value="ASQ30228.1"/>
    <property type="molecule type" value="Genomic_DNA"/>
</dbReference>
<sequence length="138" mass="16428">MNYFNYYKYIAKKARLKVFLFSARIALKYIISYPLLVVVYLLLLLLGLLISRDMFKTEAFKEIKQGLNIVDFFRMLTEGFYLEYKCQKCGKISGFSADKKKLEAKRDNANLEFYWYDPKQKLCFRCFTKQKKEANAKA</sequence>
<keyword evidence="3" id="KW-1185">Reference proteome</keyword>
<protein>
    <submittedName>
        <fullName evidence="2">Uncharacterized protein</fullName>
    </submittedName>
</protein>
<reference evidence="2 3" key="1">
    <citation type="submission" date="2017-07" db="EMBL/GenBank/DDBJ databases">
        <title>Analysis of two Campylobacter avium genomes and identification of a novel hippuricase gene.</title>
        <authorList>
            <person name="Miller W.G."/>
            <person name="Chapman M.H."/>
            <person name="Yee E."/>
            <person name="Revez J."/>
            <person name="Bono J.L."/>
            <person name="Rossi M."/>
        </authorList>
    </citation>
    <scope>NUCLEOTIDE SEQUENCE [LARGE SCALE GENOMIC DNA]</scope>
    <source>
        <strain evidence="2 3">LMG 24591</strain>
    </source>
</reference>
<keyword evidence="1" id="KW-1133">Transmembrane helix</keyword>